<keyword evidence="1" id="KW-0808">Transferase</keyword>
<dbReference type="Pfam" id="PF06293">
    <property type="entry name" value="Kdo"/>
    <property type="match status" value="1"/>
</dbReference>
<proteinExistence type="predicted"/>
<protein>
    <submittedName>
        <fullName evidence="1">Lipopolysaccharide kinase InaA family protein</fullName>
    </submittedName>
</protein>
<dbReference type="InterPro" id="IPR011009">
    <property type="entry name" value="Kinase-like_dom_sf"/>
</dbReference>
<sequence length="267" mass="31190">MALVPPVKFQNGKLEIVKFDIHPKYRKLLLGCGLLSFKDFFFCKGVAVMREVPGRLTVSVKCEDDFIYLKRHWKEHSSSSRSGPHYEALTEWENTQALDKDRISVPIPLAYGLGRIGTHAVSFYLSQAVAGIQSDYFLRDANLTTLENKKFWEQLGSFAKNFHAHGYNHRDFYLCHIFVDQRDSDYVFSLIDLQRVQKRSKFRRRWLIKDIGQLFFSLAPSTSRIDKLRLFKAYRGVKTLSRSDKKMLTDIDNRVEAMERKVGKYFI</sequence>
<keyword evidence="2" id="KW-1185">Reference proteome</keyword>
<evidence type="ECO:0000313" key="1">
    <source>
        <dbReference type="EMBL" id="WDE98329.1"/>
    </source>
</evidence>
<dbReference type="Proteomes" id="UP001214250">
    <property type="component" value="Chromosome 2"/>
</dbReference>
<dbReference type="RefSeq" id="WP_274153203.1">
    <property type="nucleotide sequence ID" value="NZ_CP117812.1"/>
</dbReference>
<keyword evidence="1" id="KW-0418">Kinase</keyword>
<organism evidence="1 2">
    <name type="scientific">Lentisphaera profundi</name>
    <dbReference type="NCBI Taxonomy" id="1658616"/>
    <lineage>
        <taxon>Bacteria</taxon>
        <taxon>Pseudomonadati</taxon>
        <taxon>Lentisphaerota</taxon>
        <taxon>Lentisphaeria</taxon>
        <taxon>Lentisphaerales</taxon>
        <taxon>Lentisphaeraceae</taxon>
        <taxon>Lentisphaera</taxon>
    </lineage>
</organism>
<dbReference type="EMBL" id="CP117812">
    <property type="protein sequence ID" value="WDE98329.1"/>
    <property type="molecule type" value="Genomic_DNA"/>
</dbReference>
<dbReference type="GO" id="GO:0016301">
    <property type="term" value="F:kinase activity"/>
    <property type="evidence" value="ECO:0007669"/>
    <property type="project" value="UniProtKB-KW"/>
</dbReference>
<gene>
    <name evidence="1" type="ORF">PQO03_21185</name>
</gene>
<evidence type="ECO:0000313" key="2">
    <source>
        <dbReference type="Proteomes" id="UP001214250"/>
    </source>
</evidence>
<name>A0ABY7VX16_9BACT</name>
<dbReference type="SUPFAM" id="SSF56112">
    <property type="entry name" value="Protein kinase-like (PK-like)"/>
    <property type="match status" value="1"/>
</dbReference>
<accession>A0ABY7VX16</accession>
<reference evidence="1 2" key="1">
    <citation type="submission" date="2023-02" db="EMBL/GenBank/DDBJ databases">
        <title>Genome sequence of Lentisphaera profundi SAORIC-696.</title>
        <authorList>
            <person name="Kim e."/>
            <person name="Cho J.-C."/>
            <person name="Choi A."/>
            <person name="Kang I."/>
        </authorList>
    </citation>
    <scope>NUCLEOTIDE SEQUENCE [LARGE SCALE GENOMIC DNA]</scope>
    <source>
        <strain evidence="1 2">SAORIC-696</strain>
    </source>
</reference>